<evidence type="ECO:0000313" key="3">
    <source>
        <dbReference type="EMBL" id="GGC53634.1"/>
    </source>
</evidence>
<accession>A0ABQ1N4J7</accession>
<evidence type="ECO:0000313" key="4">
    <source>
        <dbReference type="Proteomes" id="UP000635885"/>
    </source>
</evidence>
<keyword evidence="1" id="KW-0808">Transferase</keyword>
<keyword evidence="4" id="KW-1185">Reference proteome</keyword>
<dbReference type="Proteomes" id="UP000635885">
    <property type="component" value="Unassembled WGS sequence"/>
</dbReference>
<dbReference type="RefSeq" id="WP_188444411.1">
    <property type="nucleotide sequence ID" value="NZ_BMFD01000022.1"/>
</dbReference>
<dbReference type="InterPro" id="IPR028098">
    <property type="entry name" value="Glyco_trans_4-like_N"/>
</dbReference>
<name>A0ABQ1N4J7_9BACT</name>
<reference evidence="4" key="1">
    <citation type="journal article" date="2019" name="Int. J. Syst. Evol. Microbiol.">
        <title>The Global Catalogue of Microorganisms (GCM) 10K type strain sequencing project: providing services to taxonomists for standard genome sequencing and annotation.</title>
        <authorList>
            <consortium name="The Broad Institute Genomics Platform"/>
            <consortium name="The Broad Institute Genome Sequencing Center for Infectious Disease"/>
            <person name="Wu L."/>
            <person name="Ma J."/>
        </authorList>
    </citation>
    <scope>NUCLEOTIDE SEQUENCE [LARGE SCALE GENOMIC DNA]</scope>
    <source>
        <strain evidence="4">CGMCC 1.12479</strain>
    </source>
</reference>
<feature type="domain" description="Glycosyltransferase subfamily 4-like N-terminal" evidence="2">
    <location>
        <begin position="112"/>
        <end position="238"/>
    </location>
</feature>
<proteinExistence type="predicted"/>
<comment type="caution">
    <text evidence="3">The sequence shown here is derived from an EMBL/GenBank/DDBJ whole genome shotgun (WGS) entry which is preliminary data.</text>
</comment>
<dbReference type="PANTHER" id="PTHR46401">
    <property type="entry name" value="GLYCOSYLTRANSFERASE WBBK-RELATED"/>
    <property type="match status" value="1"/>
</dbReference>
<dbReference type="Pfam" id="PF13439">
    <property type="entry name" value="Glyco_transf_4"/>
    <property type="match status" value="1"/>
</dbReference>
<evidence type="ECO:0000256" key="1">
    <source>
        <dbReference type="ARBA" id="ARBA00022679"/>
    </source>
</evidence>
<sequence>MDKSVKILILNQPFDNQTGGGITLSNLFEGINPDQIAIVCAAQLVNTHTNFEKSNHYYQLGSLEQHWRFPFSQMSSKNFSGSIGKNQEESKTLGSTLKKKSLKGKIVNEMVFPMVKYLGVYQASYSLEPSEQLLAWIENFNPTVIYAQAHNIQQVRFCQQILDAIDIPFIFHMMDDWVSLASQSKFSKLIWKKTTEDEFEKLLLSSDKVLTISDYMAEEYQSRYGINSEVFHNPVDEEFWTRHQKADLTLSTHPTILYAGRVGLGIDSSLILMAKAVAKLNQKLTIKVNFVVQTENQPDWIQKYENVSYRELAPYGDLPYIFANADLLFLPYDFSEESIEFIKFSMPTKASEYMICGTPILILAPNDTAIVKNALKLGWASVLTENSLEKLTESLSSLLFDPTSRLRVSESGRNVATNYHTKTMVQKRFFKILNDCSTKKDHG</sequence>
<dbReference type="EMBL" id="BMFD01000022">
    <property type="protein sequence ID" value="GGC53634.1"/>
    <property type="molecule type" value="Genomic_DNA"/>
</dbReference>
<protein>
    <recommendedName>
        <fullName evidence="2">Glycosyltransferase subfamily 4-like N-terminal domain-containing protein</fullName>
    </recommendedName>
</protein>
<dbReference type="SUPFAM" id="SSF53756">
    <property type="entry name" value="UDP-Glycosyltransferase/glycogen phosphorylase"/>
    <property type="match status" value="1"/>
</dbReference>
<organism evidence="3 4">
    <name type="scientific">Belliella aquatica</name>
    <dbReference type="NCBI Taxonomy" id="1323734"/>
    <lineage>
        <taxon>Bacteria</taxon>
        <taxon>Pseudomonadati</taxon>
        <taxon>Bacteroidota</taxon>
        <taxon>Cytophagia</taxon>
        <taxon>Cytophagales</taxon>
        <taxon>Cyclobacteriaceae</taxon>
        <taxon>Belliella</taxon>
    </lineage>
</organism>
<gene>
    <name evidence="3" type="ORF">GCM10010993_35060</name>
</gene>
<dbReference type="Gene3D" id="3.40.50.2000">
    <property type="entry name" value="Glycogen Phosphorylase B"/>
    <property type="match status" value="2"/>
</dbReference>
<dbReference type="PANTHER" id="PTHR46401:SF2">
    <property type="entry name" value="GLYCOSYLTRANSFERASE WBBK-RELATED"/>
    <property type="match status" value="1"/>
</dbReference>
<evidence type="ECO:0000259" key="2">
    <source>
        <dbReference type="Pfam" id="PF13439"/>
    </source>
</evidence>